<dbReference type="AlphaFoldDB" id="A0A8X6SD19"/>
<dbReference type="SUPFAM" id="SSF53098">
    <property type="entry name" value="Ribonuclease H-like"/>
    <property type="match status" value="1"/>
</dbReference>
<organism evidence="14 15">
    <name type="scientific">Trichonephila clavipes</name>
    <name type="common">Golden silk orbweaver</name>
    <name type="synonym">Nephila clavipes</name>
    <dbReference type="NCBI Taxonomy" id="2585209"/>
    <lineage>
        <taxon>Eukaryota</taxon>
        <taxon>Metazoa</taxon>
        <taxon>Ecdysozoa</taxon>
        <taxon>Arthropoda</taxon>
        <taxon>Chelicerata</taxon>
        <taxon>Arachnida</taxon>
        <taxon>Araneae</taxon>
        <taxon>Araneomorphae</taxon>
        <taxon>Entelegynae</taxon>
        <taxon>Araneoidea</taxon>
        <taxon>Nephilidae</taxon>
        <taxon>Trichonephila</taxon>
    </lineage>
</organism>
<feature type="domain" description="RNase H type-1" evidence="13">
    <location>
        <begin position="320"/>
        <end position="450"/>
    </location>
</feature>
<keyword evidence="6" id="KW-0800">Toxin</keyword>
<dbReference type="GO" id="GO:0004523">
    <property type="term" value="F:RNA-DNA hybrid ribonuclease activity"/>
    <property type="evidence" value="ECO:0007669"/>
    <property type="project" value="InterPro"/>
</dbReference>
<dbReference type="Pfam" id="PF00075">
    <property type="entry name" value="RNase_H"/>
    <property type="match status" value="1"/>
</dbReference>
<proteinExistence type="predicted"/>
<evidence type="ECO:0000256" key="4">
    <source>
        <dbReference type="ARBA" id="ARBA00022525"/>
    </source>
</evidence>
<dbReference type="InterPro" id="IPR002110">
    <property type="entry name" value="Ankyrin_rpt"/>
</dbReference>
<evidence type="ECO:0000256" key="1">
    <source>
        <dbReference type="ARBA" id="ARBA00004175"/>
    </source>
</evidence>
<dbReference type="InterPro" id="IPR033635">
    <property type="entry name" value="ANKS1/Caskin"/>
</dbReference>
<dbReference type="PANTHER" id="PTHR24174:SF1">
    <property type="entry name" value="IP14385P"/>
    <property type="match status" value="1"/>
</dbReference>
<keyword evidence="3" id="KW-0268">Exocytosis</keyword>
<dbReference type="GO" id="GO:0005829">
    <property type="term" value="C:cytosol"/>
    <property type="evidence" value="ECO:0007669"/>
    <property type="project" value="TreeGrafter"/>
</dbReference>
<dbReference type="InterPro" id="IPR002156">
    <property type="entry name" value="RNaseH_domain"/>
</dbReference>
<dbReference type="PROSITE" id="PS50297">
    <property type="entry name" value="ANK_REP_REGION"/>
    <property type="match status" value="2"/>
</dbReference>
<dbReference type="CDD" id="cd09276">
    <property type="entry name" value="Rnase_HI_RT_non_LTR"/>
    <property type="match status" value="1"/>
</dbReference>
<name>A0A8X6SD19_TRICX</name>
<evidence type="ECO:0000256" key="11">
    <source>
        <dbReference type="ARBA" id="ARBA00023298"/>
    </source>
</evidence>
<dbReference type="SMART" id="SM00248">
    <property type="entry name" value="ANK"/>
    <property type="match status" value="3"/>
</dbReference>
<comment type="subcellular location">
    <subcellularLocation>
        <location evidence="2">Secreted</location>
    </subcellularLocation>
    <subcellularLocation>
        <location evidence="1">Target cell membrane</location>
    </subcellularLocation>
</comment>
<dbReference type="GO" id="GO:0003676">
    <property type="term" value="F:nucleic acid binding"/>
    <property type="evidence" value="ECO:0007669"/>
    <property type="project" value="InterPro"/>
</dbReference>
<evidence type="ECO:0000256" key="6">
    <source>
        <dbReference type="ARBA" id="ARBA00022656"/>
    </source>
</evidence>
<keyword evidence="8" id="KW-0677">Repeat</keyword>
<dbReference type="Proteomes" id="UP000887159">
    <property type="component" value="Unassembled WGS sequence"/>
</dbReference>
<evidence type="ECO:0000313" key="15">
    <source>
        <dbReference type="Proteomes" id="UP000887159"/>
    </source>
</evidence>
<evidence type="ECO:0000256" key="8">
    <source>
        <dbReference type="ARBA" id="ARBA00022737"/>
    </source>
</evidence>
<keyword evidence="9" id="KW-0638">Presynaptic neurotoxin</keyword>
<dbReference type="SUPFAM" id="SSF48403">
    <property type="entry name" value="Ankyrin repeat"/>
    <property type="match status" value="1"/>
</dbReference>
<evidence type="ECO:0000256" key="10">
    <source>
        <dbReference type="ARBA" id="ARBA00023043"/>
    </source>
</evidence>
<evidence type="ECO:0000256" key="9">
    <source>
        <dbReference type="ARBA" id="ARBA00023028"/>
    </source>
</evidence>
<dbReference type="GO" id="GO:0090729">
    <property type="term" value="F:toxin activity"/>
    <property type="evidence" value="ECO:0007669"/>
    <property type="project" value="UniProtKB-KW"/>
</dbReference>
<dbReference type="GO" id="GO:0006887">
    <property type="term" value="P:exocytosis"/>
    <property type="evidence" value="ECO:0007669"/>
    <property type="project" value="UniProtKB-KW"/>
</dbReference>
<keyword evidence="11" id="KW-1053">Target membrane</keyword>
<dbReference type="Gene3D" id="1.25.40.20">
    <property type="entry name" value="Ankyrin repeat-containing domain"/>
    <property type="match status" value="1"/>
</dbReference>
<dbReference type="GO" id="GO:0044218">
    <property type="term" value="C:other organism cell membrane"/>
    <property type="evidence" value="ECO:0007669"/>
    <property type="project" value="UniProtKB-KW"/>
</dbReference>
<dbReference type="GO" id="GO:0005576">
    <property type="term" value="C:extracellular region"/>
    <property type="evidence" value="ECO:0007669"/>
    <property type="project" value="UniProtKB-SubCell"/>
</dbReference>
<dbReference type="InterPro" id="IPR012337">
    <property type="entry name" value="RNaseH-like_sf"/>
</dbReference>
<feature type="repeat" description="ANK" evidence="12">
    <location>
        <begin position="68"/>
        <end position="100"/>
    </location>
</feature>
<keyword evidence="5" id="KW-1052">Target cell membrane</keyword>
<keyword evidence="15" id="KW-1185">Reference proteome</keyword>
<dbReference type="PANTHER" id="PTHR24174">
    <property type="entry name" value="ANKYRIN REPEAT AND STERILE ALPHA MOTIF DOMAIN-CONTAINING PROTEIN 1"/>
    <property type="match status" value="1"/>
</dbReference>
<dbReference type="PROSITE" id="PS50088">
    <property type="entry name" value="ANK_REPEAT"/>
    <property type="match status" value="2"/>
</dbReference>
<accession>A0A8X6SD19</accession>
<keyword evidence="11" id="KW-0472">Membrane</keyword>
<evidence type="ECO:0000256" key="3">
    <source>
        <dbReference type="ARBA" id="ARBA00022483"/>
    </source>
</evidence>
<protein>
    <submittedName>
        <fullName evidence="14">Ankyrin repeat and SAM domain-containing protein 1A</fullName>
    </submittedName>
</protein>
<keyword evidence="4" id="KW-0964">Secreted</keyword>
<dbReference type="EMBL" id="BMAU01021292">
    <property type="protein sequence ID" value="GFY09991.1"/>
    <property type="molecule type" value="Genomic_DNA"/>
</dbReference>
<evidence type="ECO:0000256" key="12">
    <source>
        <dbReference type="PROSITE-ProRule" id="PRU00023"/>
    </source>
</evidence>
<dbReference type="InterPro" id="IPR036770">
    <property type="entry name" value="Ankyrin_rpt-contain_sf"/>
</dbReference>
<evidence type="ECO:0000313" key="14">
    <source>
        <dbReference type="EMBL" id="GFY09991.1"/>
    </source>
</evidence>
<dbReference type="InterPro" id="IPR036397">
    <property type="entry name" value="RNaseH_sf"/>
</dbReference>
<keyword evidence="10 12" id="KW-0040">ANK repeat</keyword>
<feature type="repeat" description="ANK" evidence="12">
    <location>
        <begin position="100"/>
        <end position="122"/>
    </location>
</feature>
<dbReference type="GO" id="GO:0044231">
    <property type="term" value="C:host cell presynaptic membrane"/>
    <property type="evidence" value="ECO:0007669"/>
    <property type="project" value="UniProtKB-KW"/>
</dbReference>
<dbReference type="Gene3D" id="3.30.420.10">
    <property type="entry name" value="Ribonuclease H-like superfamily/Ribonuclease H"/>
    <property type="match status" value="1"/>
</dbReference>
<sequence length="586" mass="65680">MIGLPPVLSTNETKVTAKISFFAQNKCYPSVRNIRNESPLDLASQYGRLETVQCLLNSHPNLLSDIVRCHSPLHLAAKNGHKHVVKLLLDSGFDVNYMTDIGTALHEAAMYGKLEVVKLLLDYDIIGRKSKLSIKNRLFVYKQYLRRTLFYGCSIWGSAGNIHVDNLLHPQNRSLRTIARAPRFLPRAILHEEFKIEPIHTLIAELALRLHASIPYHHNETINTQNYFCNLPPSTHRMPYRATTLQANAYHLTLSLLIPSKGGSRLSRFVQLLPIFKLTTFPGHLRHASAKLDLVLPVRKHNSLLAELRSSALAHERYSDQDWLHVFTDGSATASFGRAGAGAFCNSFNLKEPLYALSDNFDGDIFAIFMAFRVISATPGQNIVIFIDSQAAIKTVSGYNLFPSKLEFECKQLISLFLSSGREVVLQWIPSHCGIYGNELADKLAKEALTLHPACIPMPLSNTKQLLIEKFRQKRISTLTELAVSKSWSRLLDGQRRAQLSALPKMEGVACFRIITGHDYLQVHLFKIDLADSPLCPLCKSVSMTEEHLSDCRTLLHVLLQDNCGVLPPSSATSTLYWAPTLPKQS</sequence>
<gene>
    <name evidence="14" type="primary">ANKS1A</name>
    <name evidence="14" type="ORF">TNCV_3699521</name>
</gene>
<evidence type="ECO:0000256" key="5">
    <source>
        <dbReference type="ARBA" id="ARBA00022537"/>
    </source>
</evidence>
<dbReference type="PROSITE" id="PS50879">
    <property type="entry name" value="RNASE_H_1"/>
    <property type="match status" value="1"/>
</dbReference>
<dbReference type="Pfam" id="PF12796">
    <property type="entry name" value="Ank_2"/>
    <property type="match status" value="1"/>
</dbReference>
<evidence type="ECO:0000256" key="2">
    <source>
        <dbReference type="ARBA" id="ARBA00004613"/>
    </source>
</evidence>
<keyword evidence="7" id="KW-0528">Neurotoxin</keyword>
<evidence type="ECO:0000256" key="7">
    <source>
        <dbReference type="ARBA" id="ARBA00022699"/>
    </source>
</evidence>
<comment type="caution">
    <text evidence="14">The sequence shown here is derived from an EMBL/GenBank/DDBJ whole genome shotgun (WGS) entry which is preliminary data.</text>
</comment>
<evidence type="ECO:0000259" key="13">
    <source>
        <dbReference type="PROSITE" id="PS50879"/>
    </source>
</evidence>
<reference evidence="14" key="1">
    <citation type="submission" date="2020-08" db="EMBL/GenBank/DDBJ databases">
        <title>Multicomponent nature underlies the extraordinary mechanical properties of spider dragline silk.</title>
        <authorList>
            <person name="Kono N."/>
            <person name="Nakamura H."/>
            <person name="Mori M."/>
            <person name="Yoshida Y."/>
            <person name="Ohtoshi R."/>
            <person name="Malay A.D."/>
            <person name="Moran D.A.P."/>
            <person name="Tomita M."/>
            <person name="Numata K."/>
            <person name="Arakawa K."/>
        </authorList>
    </citation>
    <scope>NUCLEOTIDE SEQUENCE</scope>
</reference>